<dbReference type="STRING" id="1346286.SAMN05444362_10839"/>
<dbReference type="RefSeq" id="WP_062178273.1">
    <property type="nucleotide sequence ID" value="NZ_BBXL01000004.1"/>
</dbReference>
<evidence type="ECO:0000313" key="2">
    <source>
        <dbReference type="EMBL" id="SHF60613.1"/>
    </source>
</evidence>
<name>A0A1M5D0Q9_9BACT</name>
<dbReference type="EMBL" id="FQUC01000008">
    <property type="protein sequence ID" value="SHF60613.1"/>
    <property type="molecule type" value="Genomic_DNA"/>
</dbReference>
<dbReference type="Gene3D" id="3.30.530.80">
    <property type="match status" value="1"/>
</dbReference>
<proteinExistence type="predicted"/>
<keyword evidence="3" id="KW-1185">Reference proteome</keyword>
<accession>A0A1M5D0Q9</accession>
<dbReference type="OrthoDB" id="996182at2"/>
<evidence type="ECO:0000313" key="3">
    <source>
        <dbReference type="Proteomes" id="UP000184480"/>
    </source>
</evidence>
<organism evidence="2 3">
    <name type="scientific">Dysgonomonas macrotermitis</name>
    <dbReference type="NCBI Taxonomy" id="1346286"/>
    <lineage>
        <taxon>Bacteria</taxon>
        <taxon>Pseudomonadati</taxon>
        <taxon>Bacteroidota</taxon>
        <taxon>Bacteroidia</taxon>
        <taxon>Bacteroidales</taxon>
        <taxon>Dysgonomonadaceae</taxon>
        <taxon>Dysgonomonas</taxon>
    </lineage>
</organism>
<protein>
    <recommendedName>
        <fullName evidence="1">DUF4468 domain-containing protein</fullName>
    </recommendedName>
</protein>
<feature type="domain" description="DUF4468" evidence="1">
    <location>
        <begin position="46"/>
        <end position="133"/>
    </location>
</feature>
<sequence>MSKSFKTILITICFCLSITNIYSQDLLQNQKFTYVPTFEGKVIFLKEIPLVSTNLDNSYTLLKDWCKTTYAAEPLISNIRYDNTNKEVVIKSKIELLLPPNAKNVREKVTMTYHLNTFIFNNKCVFELKDITYLLPNSRKSVKAEDMITDRALSLKDDGHEIRQNTQKSTLYFLNELADKIGNAVNNTAN</sequence>
<dbReference type="Proteomes" id="UP000184480">
    <property type="component" value="Unassembled WGS sequence"/>
</dbReference>
<dbReference type="InterPro" id="IPR027823">
    <property type="entry name" value="DUF4468"/>
</dbReference>
<dbReference type="AlphaFoldDB" id="A0A1M5D0Q9"/>
<dbReference type="Pfam" id="PF14730">
    <property type="entry name" value="DUF4468"/>
    <property type="match status" value="1"/>
</dbReference>
<gene>
    <name evidence="2" type="ORF">SAMN05444362_10839</name>
</gene>
<reference evidence="3" key="1">
    <citation type="submission" date="2016-11" db="EMBL/GenBank/DDBJ databases">
        <authorList>
            <person name="Varghese N."/>
            <person name="Submissions S."/>
        </authorList>
    </citation>
    <scope>NUCLEOTIDE SEQUENCE [LARGE SCALE GENOMIC DNA]</scope>
    <source>
        <strain evidence="3">DSM 27370</strain>
    </source>
</reference>
<evidence type="ECO:0000259" key="1">
    <source>
        <dbReference type="Pfam" id="PF14730"/>
    </source>
</evidence>